<evidence type="ECO:0000313" key="3">
    <source>
        <dbReference type="Proteomes" id="UP000243359"/>
    </source>
</evidence>
<evidence type="ECO:0008006" key="4">
    <source>
        <dbReference type="Google" id="ProtNLM"/>
    </source>
</evidence>
<evidence type="ECO:0000256" key="1">
    <source>
        <dbReference type="SAM" id="Phobius"/>
    </source>
</evidence>
<keyword evidence="1" id="KW-1133">Transmembrane helix</keyword>
<feature type="transmembrane region" description="Helical" evidence="1">
    <location>
        <begin position="12"/>
        <end position="34"/>
    </location>
</feature>
<dbReference type="AlphaFoldDB" id="A0A1H1P176"/>
<keyword evidence="1" id="KW-0812">Transmembrane</keyword>
<accession>A0A1H1P176</accession>
<name>A0A1H1P176_9PSED</name>
<dbReference type="RefSeq" id="WP_090347856.1">
    <property type="nucleotide sequence ID" value="NZ_LT629751.1"/>
</dbReference>
<dbReference type="Proteomes" id="UP000243359">
    <property type="component" value="Chromosome I"/>
</dbReference>
<dbReference type="OrthoDB" id="6905559at2"/>
<evidence type="ECO:0000313" key="2">
    <source>
        <dbReference type="EMBL" id="SDS04952.1"/>
    </source>
</evidence>
<proteinExistence type="predicted"/>
<keyword evidence="1" id="KW-0472">Membrane</keyword>
<organism evidence="2 3">
    <name type="scientific">Pseudomonas oryzae</name>
    <dbReference type="NCBI Taxonomy" id="1392877"/>
    <lineage>
        <taxon>Bacteria</taxon>
        <taxon>Pseudomonadati</taxon>
        <taxon>Pseudomonadota</taxon>
        <taxon>Gammaproteobacteria</taxon>
        <taxon>Pseudomonadales</taxon>
        <taxon>Pseudomonadaceae</taxon>
        <taxon>Pseudomonas</taxon>
    </lineage>
</organism>
<reference evidence="3" key="1">
    <citation type="submission" date="2016-10" db="EMBL/GenBank/DDBJ databases">
        <authorList>
            <person name="Varghese N."/>
            <person name="Submissions S."/>
        </authorList>
    </citation>
    <scope>NUCLEOTIDE SEQUENCE [LARGE SCALE GENOMIC DNA]</scope>
    <source>
        <strain evidence="3">KCTC 32247</strain>
    </source>
</reference>
<protein>
    <recommendedName>
        <fullName evidence="4">Transmembrane sensor/regulator PpyR</fullName>
    </recommendedName>
</protein>
<gene>
    <name evidence="2" type="ORF">SAMN05216221_0951</name>
</gene>
<keyword evidence="3" id="KW-1185">Reference proteome</keyword>
<dbReference type="EMBL" id="LT629751">
    <property type="protein sequence ID" value="SDS04952.1"/>
    <property type="molecule type" value="Genomic_DNA"/>
</dbReference>
<feature type="transmembrane region" description="Helical" evidence="1">
    <location>
        <begin position="40"/>
        <end position="63"/>
    </location>
</feature>
<sequence>MSGVLESPSKVFHLANNLVVSGVVILLVGVLGAYCFDEAIGLGLVVGSHMLTIVGPSLVKLGYVMRLSVQDKLLAC</sequence>